<keyword evidence="4" id="KW-1185">Reference proteome</keyword>
<sequence>MSDIRTIFEEVSADQPPSSITRETAIGAGRQRQRRRRGLFAVAGLAAVVAITPIAISALAQGTGPAPLPVGAPSSSAAPATETPPQIAARLTTALQAAAAAVRPDAQFATDPNYRPGLAPPALAVLPPGSVADLPDLDWYEGFALVTTGAGQGNLSVRFTLDGAKAGLGAAPCTAYTTDRSSCAPQTGPHGEQFSVWTSSKTDGFQEVGVTVHLADGSAVSAVATNSAGGPYLPAPIFTTEQLTALVTSAGMTITQ</sequence>
<feature type="transmembrane region" description="Helical" evidence="2">
    <location>
        <begin position="39"/>
        <end position="60"/>
    </location>
</feature>
<comment type="caution">
    <text evidence="3">The sequence shown here is derived from an EMBL/GenBank/DDBJ whole genome shotgun (WGS) entry which is preliminary data.</text>
</comment>
<organism evidence="3 4">
    <name type="scientific">Allocatelliglobosispora scoriae</name>
    <dbReference type="NCBI Taxonomy" id="643052"/>
    <lineage>
        <taxon>Bacteria</taxon>
        <taxon>Bacillati</taxon>
        <taxon>Actinomycetota</taxon>
        <taxon>Actinomycetes</taxon>
        <taxon>Micromonosporales</taxon>
        <taxon>Micromonosporaceae</taxon>
        <taxon>Allocatelliglobosispora</taxon>
    </lineage>
</organism>
<accession>A0A841BX83</accession>
<reference evidence="3 4" key="1">
    <citation type="submission" date="2020-08" db="EMBL/GenBank/DDBJ databases">
        <title>Sequencing the genomes of 1000 actinobacteria strains.</title>
        <authorList>
            <person name="Klenk H.-P."/>
        </authorList>
    </citation>
    <scope>NUCLEOTIDE SEQUENCE [LARGE SCALE GENOMIC DNA]</scope>
    <source>
        <strain evidence="3 4">DSM 45362</strain>
    </source>
</reference>
<dbReference type="AlphaFoldDB" id="A0A841BX83"/>
<evidence type="ECO:0000256" key="2">
    <source>
        <dbReference type="SAM" id="Phobius"/>
    </source>
</evidence>
<keyword evidence="2" id="KW-0812">Transmembrane</keyword>
<evidence type="ECO:0000256" key="1">
    <source>
        <dbReference type="SAM" id="MobiDB-lite"/>
    </source>
</evidence>
<dbReference type="EMBL" id="JACHMN010000003">
    <property type="protein sequence ID" value="MBB5872764.1"/>
    <property type="molecule type" value="Genomic_DNA"/>
</dbReference>
<evidence type="ECO:0000313" key="4">
    <source>
        <dbReference type="Proteomes" id="UP000587527"/>
    </source>
</evidence>
<protein>
    <submittedName>
        <fullName evidence="3">Uncharacterized protein</fullName>
    </submittedName>
</protein>
<keyword evidence="2" id="KW-1133">Transmembrane helix</keyword>
<dbReference type="Proteomes" id="UP000587527">
    <property type="component" value="Unassembled WGS sequence"/>
</dbReference>
<evidence type="ECO:0000313" key="3">
    <source>
        <dbReference type="EMBL" id="MBB5872764.1"/>
    </source>
</evidence>
<feature type="region of interest" description="Disordered" evidence="1">
    <location>
        <begin position="1"/>
        <end position="33"/>
    </location>
</feature>
<name>A0A841BX83_9ACTN</name>
<gene>
    <name evidence="3" type="ORF">F4553_006198</name>
</gene>
<keyword evidence="2" id="KW-0472">Membrane</keyword>
<proteinExistence type="predicted"/>
<dbReference type="RefSeq" id="WP_184842901.1">
    <property type="nucleotide sequence ID" value="NZ_JACHMN010000003.1"/>
</dbReference>